<reference evidence="1" key="1">
    <citation type="submission" date="2018-12" db="EMBL/GenBank/DDBJ databases">
        <title>Novel natural products biosynthetic potential of the class Ktedonobacteria.</title>
        <authorList>
            <person name="Zheng Y."/>
            <person name="Saitou A."/>
            <person name="Wang C.M."/>
            <person name="Toyoda A."/>
            <person name="Minakuchi Y."/>
            <person name="Sekiguchi Y."/>
            <person name="Ueda K."/>
            <person name="Takano H."/>
            <person name="Sakai Y."/>
            <person name="Yokota A."/>
            <person name="Yabe S."/>
        </authorList>
    </citation>
    <scope>NUCLEOTIDE SEQUENCE</scope>
    <source>
        <strain evidence="1">A3-2</strain>
    </source>
</reference>
<organism evidence="1">
    <name type="scientific">Thermogemmatispora argillosa</name>
    <dbReference type="NCBI Taxonomy" id="2045280"/>
    <lineage>
        <taxon>Bacteria</taxon>
        <taxon>Bacillati</taxon>
        <taxon>Chloroflexota</taxon>
        <taxon>Ktedonobacteria</taxon>
        <taxon>Thermogemmatisporales</taxon>
        <taxon>Thermogemmatisporaceae</taxon>
        <taxon>Thermogemmatispora</taxon>
    </lineage>
</organism>
<dbReference type="Pfam" id="PF20062">
    <property type="entry name" value="DUF6461"/>
    <property type="match status" value="3"/>
</dbReference>
<sequence>MHEEAEAERAWPWDWQELGIGNLLAVRDCSSEALIRASVEAYGYGGREPWPGRGWPARIGKWLTAAQVSQQLPSACWVRIGQVGAWAVALYSSELGGGLGQSWLRQLSSGRELVSLEAGGFWQADQRLLEDDWLYYVDGELVTAFGLQRAYERWGRAPDRFLVAMRQVGLPVDGSIPPQEPGERLTSEGGNVAASRLRRAALALLDQALGLRLPRAVVAGPLLTIPLSEWHWVSALLGAINLALWCVREQTPEQLLSALGLDPATARLEQPSVIDEETVRAGRVGAWAFALDFSLKAGWDPLWGWDQTAQALSRGTEVALFQTNPKVTSLAYFAEGTKVCEFEPYSSCWRFGSEPDRFVEQMRQIGLAVDPPNQPDESAALAAALALLRRGLDIPLPQPLLESPLLTAPLSAWQRREDEEALLMLLLVRGADPKHLLHRWVTWSGADPASAQVLAREEAWAQLPAPSATWLRAGWAGEWAVLVVSQQPPADWQQQPQWLQGLAAETELIELSRHVTHGLCTNGLAYYGNGELVTAFNPVHPEVRYGQDPDRLVGAMRHVGLRIEAPLEEEAERDQYAPTPELAALEVLTRALGIRLPAAVVEGPLLTARVLPAQGSASGIGVATRPGVWCLKSCPSLKVPKEPARTEIGGVADSPAGDGIYQVSAPEGKEPACCLAQREQAH</sequence>
<name>A0A455SUV2_9CHLR</name>
<protein>
    <submittedName>
        <fullName evidence="1">Uncharacterized protein</fullName>
    </submittedName>
</protein>
<dbReference type="EMBL" id="AP019377">
    <property type="protein sequence ID" value="BBH92157.1"/>
    <property type="molecule type" value="Genomic_DNA"/>
</dbReference>
<evidence type="ECO:0000313" key="1">
    <source>
        <dbReference type="EMBL" id="BBH92157.1"/>
    </source>
</evidence>
<gene>
    <name evidence="1" type="ORF">KTA_03560</name>
</gene>
<accession>A0A455SUV2</accession>
<dbReference type="InterPro" id="IPR045592">
    <property type="entry name" value="DUF6461"/>
</dbReference>
<dbReference type="AlphaFoldDB" id="A0A455SUV2"/>
<proteinExistence type="predicted"/>